<dbReference type="Proteomes" id="UP000070700">
    <property type="component" value="Unassembled WGS sequence"/>
</dbReference>
<dbReference type="OrthoDB" id="27483at2759"/>
<evidence type="ECO:0000313" key="4">
    <source>
        <dbReference type="Proteomes" id="UP000070700"/>
    </source>
</evidence>
<feature type="region of interest" description="Disordered" evidence="1">
    <location>
        <begin position="922"/>
        <end position="949"/>
    </location>
</feature>
<dbReference type="PANTHER" id="PTHR33099">
    <property type="entry name" value="FE2OG DIOXYGENASE DOMAIN-CONTAINING PROTEIN"/>
    <property type="match status" value="1"/>
</dbReference>
<dbReference type="InterPro" id="IPR044862">
    <property type="entry name" value="Pro_4_hyd_alph_FE2OG_OXY"/>
</dbReference>
<proteinExistence type="predicted"/>
<name>A0A132BAX4_MOLSC</name>
<evidence type="ECO:0000256" key="1">
    <source>
        <dbReference type="SAM" id="MobiDB-lite"/>
    </source>
</evidence>
<dbReference type="Gene3D" id="2.60.120.620">
    <property type="entry name" value="q2cbj1_9rhob like domain"/>
    <property type="match status" value="1"/>
</dbReference>
<dbReference type="KEGG" id="psco:LY89DRAFT_787848"/>
<feature type="domain" description="Fe2OG dioxygenase" evidence="2">
    <location>
        <begin position="133"/>
        <end position="228"/>
    </location>
</feature>
<organism evidence="3 4">
    <name type="scientific">Mollisia scopiformis</name>
    <name type="common">Conifer needle endophyte fungus</name>
    <name type="synonym">Phialocephala scopiformis</name>
    <dbReference type="NCBI Taxonomy" id="149040"/>
    <lineage>
        <taxon>Eukaryota</taxon>
        <taxon>Fungi</taxon>
        <taxon>Dikarya</taxon>
        <taxon>Ascomycota</taxon>
        <taxon>Pezizomycotina</taxon>
        <taxon>Leotiomycetes</taxon>
        <taxon>Helotiales</taxon>
        <taxon>Mollisiaceae</taxon>
        <taxon>Mollisia</taxon>
    </lineage>
</organism>
<dbReference type="EMBL" id="KQ947431">
    <property type="protein sequence ID" value="KUJ09541.1"/>
    <property type="molecule type" value="Genomic_DNA"/>
</dbReference>
<sequence length="964" mass="106364">MSDNETQVKDPYGSEIELKEDLDKCLSGLEGDGSFALFEQLQSPPNPGLCLKDGGLIGLPLNDHDAELITRASHAAPFGKGEETIVDTTIRKTWELSPKDFEIRNPAWTTVVEQIVAKVSTGLGVDAAGNGVSAELYKLLLYDEGAMFKPHQDSEKAPRMFATLVIALPSKHEGGEVHVTHAGKTKIFATSTFSEFDASYLAWFSDVTHEVCPVTEGRRLVLTYNLIHTTLSSRELGAHTNVATAQLKLVLKTWEETLGFDQDMPKALAFLLEHQYTDSSLCYDGLKGRDKNVGAHLRECCSEVGFISYLASFELSVEGGCDEDGGGWRSSSYHEIIEEVDRTTTLKRVVELDGLEVAKDLDFNENDFVQDNPFNGMPPDDEDYSGFTGNEGVSATHFYHRTVAIIVPKSYRMEFFFPVKSFERLSYRSYMGDDNDQSDISTWIDRFSNRVSEHPDDAEAAECLSQICKMVVSRTRLHLARLPTHSWERSTPPFPDDVLARVVGISVDLDDRVMFIETFKLCPNKAASSTFRAVGIALLRNDLESLLPDLSTHLSKENSLAGRLEIIDEVKAGLQVEAERSSTTVGSAFQTWLESELDDTLLSTAVVVESPRDGAMLASLSKTFATQEVFNKILPTVKRNVNNTVMAVAFAIGIVQAGAEGELAENVADTIFHDVTSDLADCFSLGCLGPSFLPQKKPVGYFRRPPPEIIIDAGNSSNIATLLCYCVNSKLDSEIDQIILRLTGEMETVDLTFFDAIYLPFLKTILSKLSERNAGGQDSRFCNLFRSTLVTYLARFVKEEPQPAADWAQRRVGCNCQDCQRLNAFLVSPHEKVGRFALAKKRRGHLHSMLGSSSVTHETDRRGNPQTLVVTKTNAQYQNAHKAWTLRCNVAKQHLKELETEALKDSLGDLYDPIMSLSPSVLAGSPPGKSSRPGTALSPSASASNRVLPPITKRKVPEVIVIDD</sequence>
<keyword evidence="4" id="KW-1185">Reference proteome</keyword>
<dbReference type="RefSeq" id="XP_018063896.1">
    <property type="nucleotide sequence ID" value="XM_018223113.1"/>
</dbReference>
<protein>
    <recommendedName>
        <fullName evidence="2">Fe2OG dioxygenase domain-containing protein</fullName>
    </recommendedName>
</protein>
<gene>
    <name evidence="3" type="ORF">LY89DRAFT_787848</name>
</gene>
<dbReference type="GeneID" id="28832839"/>
<dbReference type="PANTHER" id="PTHR33099:SF7">
    <property type="entry name" value="MYND-TYPE DOMAIN-CONTAINING PROTEIN"/>
    <property type="match status" value="1"/>
</dbReference>
<evidence type="ECO:0000313" key="3">
    <source>
        <dbReference type="EMBL" id="KUJ09541.1"/>
    </source>
</evidence>
<accession>A0A132BAX4</accession>
<reference evidence="3 4" key="1">
    <citation type="submission" date="2015-10" db="EMBL/GenBank/DDBJ databases">
        <title>Full genome of DAOMC 229536 Phialocephala scopiformis, a fungal endophyte of spruce producing the potent anti-insectan compound rugulosin.</title>
        <authorList>
            <consortium name="DOE Joint Genome Institute"/>
            <person name="Walker A.K."/>
            <person name="Frasz S.L."/>
            <person name="Seifert K.A."/>
            <person name="Miller J.D."/>
            <person name="Mondo S.J."/>
            <person name="Labutti K."/>
            <person name="Lipzen A."/>
            <person name="Dockter R."/>
            <person name="Kennedy M."/>
            <person name="Grigoriev I.V."/>
            <person name="Spatafora J.W."/>
        </authorList>
    </citation>
    <scope>NUCLEOTIDE SEQUENCE [LARGE SCALE GENOMIC DNA]</scope>
    <source>
        <strain evidence="3 4">CBS 120377</strain>
    </source>
</reference>
<dbReference type="InterPro" id="IPR005123">
    <property type="entry name" value="Oxoglu/Fe-dep_dioxygenase_dom"/>
</dbReference>
<evidence type="ECO:0000259" key="2">
    <source>
        <dbReference type="PROSITE" id="PS51471"/>
    </source>
</evidence>
<dbReference type="Pfam" id="PF13640">
    <property type="entry name" value="2OG-FeII_Oxy_3"/>
    <property type="match status" value="1"/>
</dbReference>
<dbReference type="InParanoid" id="A0A132BAX4"/>
<dbReference type="AlphaFoldDB" id="A0A132BAX4"/>
<dbReference type="PROSITE" id="PS51471">
    <property type="entry name" value="FE2OG_OXY"/>
    <property type="match status" value="1"/>
</dbReference>